<accession>A0AAD7CLW9</accession>
<feature type="compositionally biased region" description="Polar residues" evidence="1">
    <location>
        <begin position="214"/>
        <end position="223"/>
    </location>
</feature>
<evidence type="ECO:0000313" key="3">
    <source>
        <dbReference type="Proteomes" id="UP001221757"/>
    </source>
</evidence>
<keyword evidence="3" id="KW-1185">Reference proteome</keyword>
<protein>
    <submittedName>
        <fullName evidence="2">Uncharacterized protein</fullName>
    </submittedName>
</protein>
<feature type="compositionally biased region" description="Basic and acidic residues" evidence="1">
    <location>
        <begin position="228"/>
        <end position="237"/>
    </location>
</feature>
<reference evidence="2" key="1">
    <citation type="submission" date="2023-03" db="EMBL/GenBank/DDBJ databases">
        <title>Massive genome expansion in bonnet fungi (Mycena s.s.) driven by repeated elements and novel gene families across ecological guilds.</title>
        <authorList>
            <consortium name="Lawrence Berkeley National Laboratory"/>
            <person name="Harder C.B."/>
            <person name="Miyauchi S."/>
            <person name="Viragh M."/>
            <person name="Kuo A."/>
            <person name="Thoen E."/>
            <person name="Andreopoulos B."/>
            <person name="Lu D."/>
            <person name="Skrede I."/>
            <person name="Drula E."/>
            <person name="Henrissat B."/>
            <person name="Morin E."/>
            <person name="Kohler A."/>
            <person name="Barry K."/>
            <person name="LaButti K."/>
            <person name="Morin E."/>
            <person name="Salamov A."/>
            <person name="Lipzen A."/>
            <person name="Mereny Z."/>
            <person name="Hegedus B."/>
            <person name="Baldrian P."/>
            <person name="Stursova M."/>
            <person name="Weitz H."/>
            <person name="Taylor A."/>
            <person name="Grigoriev I.V."/>
            <person name="Nagy L.G."/>
            <person name="Martin F."/>
            <person name="Kauserud H."/>
        </authorList>
    </citation>
    <scope>NUCLEOTIDE SEQUENCE</scope>
    <source>
        <strain evidence="2">CBHHK067</strain>
    </source>
</reference>
<evidence type="ECO:0000256" key="1">
    <source>
        <dbReference type="SAM" id="MobiDB-lite"/>
    </source>
</evidence>
<organism evidence="2 3">
    <name type="scientific">Mycena rosella</name>
    <name type="common">Pink bonnet</name>
    <name type="synonym">Agaricus rosellus</name>
    <dbReference type="NCBI Taxonomy" id="1033263"/>
    <lineage>
        <taxon>Eukaryota</taxon>
        <taxon>Fungi</taxon>
        <taxon>Dikarya</taxon>
        <taxon>Basidiomycota</taxon>
        <taxon>Agaricomycotina</taxon>
        <taxon>Agaricomycetes</taxon>
        <taxon>Agaricomycetidae</taxon>
        <taxon>Agaricales</taxon>
        <taxon>Marasmiineae</taxon>
        <taxon>Mycenaceae</taxon>
        <taxon>Mycena</taxon>
    </lineage>
</organism>
<feature type="compositionally biased region" description="Polar residues" evidence="1">
    <location>
        <begin position="304"/>
        <end position="313"/>
    </location>
</feature>
<sequence>MPAPVAVGVYVIAALGTVAAGLAFKEFVYEPHIAPRVERWAEEFLAKRRARKMQRAGMEAVAVPSVSAVGKRDDDVHLDGGDEGQSTYELESLVAHEVRQWRAGVDVGRGGLDASGLRHRHASPASTSTLASALDESNVLIPYSPMTPTHVLFDPDAAASPTSTGSSRVPTPSPHSTLSHAPFRTPPPPSPPAGRAPPTPEPSVRGEPPADPFSGTSPVSLSLSHPLDLAREADLELRSAPSEPGSPFSAFSLSSHSLHSLDDTQEETFQSFALSPELAMRSVRSDSEADAEEWSNAGSEVAGSESSWASAAV</sequence>
<proteinExistence type="predicted"/>
<dbReference type="EMBL" id="JARKIE010000344">
    <property type="protein sequence ID" value="KAJ7652636.1"/>
    <property type="molecule type" value="Genomic_DNA"/>
</dbReference>
<comment type="caution">
    <text evidence="2">The sequence shown here is derived from an EMBL/GenBank/DDBJ whole genome shotgun (WGS) entry which is preliminary data.</text>
</comment>
<dbReference type="AlphaFoldDB" id="A0AAD7CLW9"/>
<feature type="region of interest" description="Disordered" evidence="1">
    <location>
        <begin position="152"/>
        <end position="313"/>
    </location>
</feature>
<dbReference type="Proteomes" id="UP001221757">
    <property type="component" value="Unassembled WGS sequence"/>
</dbReference>
<feature type="compositionally biased region" description="Pro residues" evidence="1">
    <location>
        <begin position="184"/>
        <end position="201"/>
    </location>
</feature>
<name>A0AAD7CLW9_MYCRO</name>
<gene>
    <name evidence="2" type="ORF">B0H17DRAFT_1022224</name>
</gene>
<evidence type="ECO:0000313" key="2">
    <source>
        <dbReference type="EMBL" id="KAJ7652636.1"/>
    </source>
</evidence>
<feature type="compositionally biased region" description="Polar residues" evidence="1">
    <location>
        <begin position="160"/>
        <end position="179"/>
    </location>
</feature>